<evidence type="ECO:0000313" key="7">
    <source>
        <dbReference type="Proteomes" id="UP000521676"/>
    </source>
</evidence>
<dbReference type="EMBL" id="JACATZ010000003">
    <property type="protein sequence ID" value="NWJ48875.1"/>
    <property type="molecule type" value="Genomic_DNA"/>
</dbReference>
<dbReference type="GO" id="GO:0008236">
    <property type="term" value="F:serine-type peptidase activity"/>
    <property type="evidence" value="ECO:0007669"/>
    <property type="project" value="UniProtKB-KW"/>
</dbReference>
<dbReference type="AlphaFoldDB" id="A0A8T7M9S2"/>
<evidence type="ECO:0000256" key="1">
    <source>
        <dbReference type="ARBA" id="ARBA00006534"/>
    </source>
</evidence>
<dbReference type="Proteomes" id="UP000521676">
    <property type="component" value="Unassembled WGS sequence"/>
</dbReference>
<evidence type="ECO:0000313" key="8">
    <source>
        <dbReference type="Proteomes" id="UP001431572"/>
    </source>
</evidence>
<dbReference type="SUPFAM" id="SSF52317">
    <property type="entry name" value="Class I glutamine amidotransferase-like"/>
    <property type="match status" value="1"/>
</dbReference>
<dbReference type="GO" id="GO:0006508">
    <property type="term" value="P:proteolysis"/>
    <property type="evidence" value="ECO:0007669"/>
    <property type="project" value="UniProtKB-KW"/>
</dbReference>
<dbReference type="Pfam" id="PF03575">
    <property type="entry name" value="Peptidase_S51"/>
    <property type="match status" value="1"/>
</dbReference>
<keyword evidence="8" id="KW-1185">Reference proteome</keyword>
<organism evidence="5 7">
    <name type="scientific">Candidatus Chlorohelix allophototropha</name>
    <dbReference type="NCBI Taxonomy" id="3003348"/>
    <lineage>
        <taxon>Bacteria</taxon>
        <taxon>Bacillati</taxon>
        <taxon>Chloroflexota</taxon>
        <taxon>Chloroflexia</taxon>
        <taxon>Candidatus Chloroheliales</taxon>
        <taxon>Candidatus Chloroheliaceae</taxon>
        <taxon>Candidatus Chlorohelix</taxon>
    </lineage>
</organism>
<dbReference type="Proteomes" id="UP001431572">
    <property type="component" value="Chromosome 2"/>
</dbReference>
<keyword evidence="2" id="KW-0645">Protease</keyword>
<keyword evidence="5" id="KW-0315">Glutamine amidotransferase</keyword>
<dbReference type="EMBL" id="CP128400">
    <property type="protein sequence ID" value="WJW68807.1"/>
    <property type="molecule type" value="Genomic_DNA"/>
</dbReference>
<proteinExistence type="inferred from homology"/>
<name>A0A8T7M9S2_9CHLR</name>
<reference evidence="5 7" key="1">
    <citation type="submission" date="2020-06" db="EMBL/GenBank/DDBJ databases">
        <title>Anoxygenic phototrophic Chloroflexota member uses a Type I reaction center.</title>
        <authorList>
            <person name="Tsuji J.M."/>
            <person name="Shaw N.A."/>
            <person name="Nagashima S."/>
            <person name="Venkiteswaran J."/>
            <person name="Schiff S.L."/>
            <person name="Hanada S."/>
            <person name="Tank M."/>
            <person name="Neufeld J.D."/>
        </authorList>
    </citation>
    <scope>NUCLEOTIDE SEQUENCE [LARGE SCALE GENOMIC DNA]</scope>
    <source>
        <strain evidence="5">L227-S17</strain>
    </source>
</reference>
<gene>
    <name evidence="5" type="ORF">HXX08_23695</name>
    <name evidence="6" type="ORF">OZ401_004425</name>
</gene>
<evidence type="ECO:0000313" key="5">
    <source>
        <dbReference type="EMBL" id="NWJ48875.1"/>
    </source>
</evidence>
<dbReference type="RefSeq" id="WP_341470711.1">
    <property type="nucleotide sequence ID" value="NZ_CP128400.1"/>
</dbReference>
<reference evidence="6" key="2">
    <citation type="journal article" date="2024" name="Nature">
        <title>Anoxygenic phototroph of the Chloroflexota uses a type I reaction centre.</title>
        <authorList>
            <person name="Tsuji J.M."/>
            <person name="Shaw N.A."/>
            <person name="Nagashima S."/>
            <person name="Venkiteswaran J.J."/>
            <person name="Schiff S.L."/>
            <person name="Watanabe T."/>
            <person name="Fukui M."/>
            <person name="Hanada S."/>
            <person name="Tank M."/>
            <person name="Neufeld J.D."/>
        </authorList>
    </citation>
    <scope>NUCLEOTIDE SEQUENCE</scope>
    <source>
        <strain evidence="6">L227-S17</strain>
    </source>
</reference>
<evidence type="ECO:0000256" key="4">
    <source>
        <dbReference type="ARBA" id="ARBA00022825"/>
    </source>
</evidence>
<dbReference type="InterPro" id="IPR005320">
    <property type="entry name" value="Peptidase_S51"/>
</dbReference>
<keyword evidence="3" id="KW-0378">Hydrolase</keyword>
<protein>
    <submittedName>
        <fullName evidence="5">Type 1 glutamine amidotransferase-like domain-containing protein</fullName>
    </submittedName>
</protein>
<sequence length="236" mass="25447">MSSKTFILTGGNEFEKGLEFADQEAIALAGAASASPGLCLVVAITNSQRKGEELSQAGAFWFSNMGARNCERLVLSSLEACNDPQNLAKLEKASLLYLVGGDPAFMLECIQDSELKVVLTKSLTRNGVLGGSGSGAAVLAQYVYLEDRDELVAGLGLIPAGCLIPYHSSKGRKWAKRLAELLPTAYVFGVDDKTSAIGYDNNWRVYGRGWVTVYKGGKPRKFVSGQPFMLNPKRRV</sequence>
<evidence type="ECO:0000313" key="6">
    <source>
        <dbReference type="EMBL" id="WJW68807.1"/>
    </source>
</evidence>
<dbReference type="Gene3D" id="3.40.50.880">
    <property type="match status" value="1"/>
</dbReference>
<keyword evidence="4" id="KW-0720">Serine protease</keyword>
<accession>A0A8T7M9S2</accession>
<evidence type="ECO:0000256" key="3">
    <source>
        <dbReference type="ARBA" id="ARBA00022801"/>
    </source>
</evidence>
<dbReference type="InterPro" id="IPR029062">
    <property type="entry name" value="Class_I_gatase-like"/>
</dbReference>
<comment type="similarity">
    <text evidence="1">Belongs to the peptidase S51 family.</text>
</comment>
<evidence type="ECO:0000256" key="2">
    <source>
        <dbReference type="ARBA" id="ARBA00022670"/>
    </source>
</evidence>